<accession>A0AAV6M8G7</accession>
<evidence type="ECO:0008006" key="3">
    <source>
        <dbReference type="Google" id="ProtNLM"/>
    </source>
</evidence>
<dbReference type="EMBL" id="JAGKQH010000016">
    <property type="protein sequence ID" value="KAG6577039.1"/>
    <property type="molecule type" value="Genomic_DNA"/>
</dbReference>
<dbReference type="Proteomes" id="UP000685013">
    <property type="component" value="Chromosome 16"/>
</dbReference>
<evidence type="ECO:0000313" key="1">
    <source>
        <dbReference type="EMBL" id="KAG6577039.1"/>
    </source>
</evidence>
<feature type="non-terminal residue" evidence="1">
    <location>
        <position position="1"/>
    </location>
</feature>
<gene>
    <name evidence="1" type="ORF">SDJN03_24613</name>
</gene>
<dbReference type="AlphaFoldDB" id="A0AAV6M8G7"/>
<comment type="caution">
    <text evidence="1">The sequence shown here is derived from an EMBL/GenBank/DDBJ whole genome shotgun (WGS) entry which is preliminary data.</text>
</comment>
<reference evidence="1 2" key="1">
    <citation type="journal article" date="2021" name="Hortic Res">
        <title>The domestication of Cucurbita argyrosperma as revealed by the genome of its wild relative.</title>
        <authorList>
            <person name="Barrera-Redondo J."/>
            <person name="Sanchez-de la Vega G."/>
            <person name="Aguirre-Liguori J.A."/>
            <person name="Castellanos-Morales G."/>
            <person name="Gutierrez-Guerrero Y.T."/>
            <person name="Aguirre-Dugua X."/>
            <person name="Aguirre-Planter E."/>
            <person name="Tenaillon M.I."/>
            <person name="Lira-Saade R."/>
            <person name="Eguiarte L.E."/>
        </authorList>
    </citation>
    <scope>NUCLEOTIDE SEQUENCE [LARGE SCALE GENOMIC DNA]</scope>
    <source>
        <strain evidence="1">JBR-2021</strain>
    </source>
</reference>
<proteinExistence type="predicted"/>
<keyword evidence="2" id="KW-1185">Reference proteome</keyword>
<sequence>MEARWRSKMRIAIVHPDLGVADLTLVHSKFTAFHRLLRHSNILMHEEFSLLFFIQQSMYQFDESHSSISAFAKLGTVEGGILQDYNVADVSIVIVGESQPFSLSPFNVLPDKYRANLHLEHPTVQWRYGKPPTYESANQLFEEGRTKVWPKGSLEETVQNVVKSWQVEINNKARLQDFKTINPEKFKLFVNGREGLSGEEVLGDGTFNAMLKSSLPDEYKFYKAEDETHESAHNDFKTCFPRGFAWEVIEVYSPPPLIAYKFRHWGFFEGPYKDHSPTGEMVQFYGMGVLKVDSSMKVEEVHVYFDPTELFGGLLKGKRTASESKTADSSASACPLFNLQK</sequence>
<organism evidence="1 2">
    <name type="scientific">Cucurbita argyrosperma subsp. sororia</name>
    <dbReference type="NCBI Taxonomy" id="37648"/>
    <lineage>
        <taxon>Eukaryota</taxon>
        <taxon>Viridiplantae</taxon>
        <taxon>Streptophyta</taxon>
        <taxon>Embryophyta</taxon>
        <taxon>Tracheophyta</taxon>
        <taxon>Spermatophyta</taxon>
        <taxon>Magnoliopsida</taxon>
        <taxon>eudicotyledons</taxon>
        <taxon>Gunneridae</taxon>
        <taxon>Pentapetalae</taxon>
        <taxon>rosids</taxon>
        <taxon>fabids</taxon>
        <taxon>Cucurbitales</taxon>
        <taxon>Cucurbitaceae</taxon>
        <taxon>Cucurbiteae</taxon>
        <taxon>Cucurbita</taxon>
    </lineage>
</organism>
<dbReference type="PANTHER" id="PTHR31723">
    <property type="entry name" value="PATHOGENESIS-RELATED FAMILY PROTEIN"/>
    <property type="match status" value="1"/>
</dbReference>
<evidence type="ECO:0000313" key="2">
    <source>
        <dbReference type="Proteomes" id="UP000685013"/>
    </source>
</evidence>
<dbReference type="PANTHER" id="PTHR31723:SF4">
    <property type="entry name" value="PATHOGENESIS-RELATED FAMILY PROTEIN"/>
    <property type="match status" value="1"/>
</dbReference>
<protein>
    <recommendedName>
        <fullName evidence="3">Pathogen-related protein-like</fullName>
    </recommendedName>
</protein>
<dbReference type="InterPro" id="IPR053218">
    <property type="entry name" value="Pathogen-related_defense"/>
</dbReference>
<name>A0AAV6M8G7_9ROSI</name>